<dbReference type="AlphaFoldDB" id="A0A447TY44"/>
<dbReference type="SMART" id="SM00564">
    <property type="entry name" value="PQQ"/>
    <property type="match status" value="1"/>
</dbReference>
<accession>A0A447TY44</accession>
<dbReference type="InterPro" id="IPR002372">
    <property type="entry name" value="PQQ_rpt_dom"/>
</dbReference>
<dbReference type="SUPFAM" id="SSF50998">
    <property type="entry name" value="Quinoprotein alcohol dehydrogenase-like"/>
    <property type="match status" value="1"/>
</dbReference>
<evidence type="ECO:0000313" key="2">
    <source>
        <dbReference type="EMBL" id="VEB55936.1"/>
    </source>
</evidence>
<gene>
    <name evidence="2" type="primary">yfgL_2</name>
    <name evidence="2" type="ORF">NCTC6754_04100</name>
</gene>
<sequence>MIWQQRISQATGPTEIDRLSDVDTTPVVVNGVVYALAYNGNLTALDLRSGQIMWKRELGSVNDFIVDGEPYLPGRSERSCAGADH</sequence>
<name>A0A447TY44_SALET</name>
<dbReference type="InterPro" id="IPR011047">
    <property type="entry name" value="Quinoprotein_ADH-like_sf"/>
</dbReference>
<protein>
    <submittedName>
        <fullName evidence="2">Lipoprotein</fullName>
    </submittedName>
</protein>
<organism evidence="2 3">
    <name type="scientific">Salmonella enterica I</name>
    <dbReference type="NCBI Taxonomy" id="59201"/>
    <lineage>
        <taxon>Bacteria</taxon>
        <taxon>Pseudomonadati</taxon>
        <taxon>Pseudomonadota</taxon>
        <taxon>Gammaproteobacteria</taxon>
        <taxon>Enterobacterales</taxon>
        <taxon>Enterobacteriaceae</taxon>
        <taxon>Salmonella</taxon>
    </lineage>
</organism>
<dbReference type="Gene3D" id="2.40.10.480">
    <property type="match status" value="1"/>
</dbReference>
<proteinExistence type="predicted"/>
<evidence type="ECO:0000259" key="1">
    <source>
        <dbReference type="Pfam" id="PF13360"/>
    </source>
</evidence>
<dbReference type="InterPro" id="IPR018391">
    <property type="entry name" value="PQQ_b-propeller_rpt"/>
</dbReference>
<keyword evidence="2" id="KW-0449">Lipoprotein</keyword>
<feature type="domain" description="Pyrrolo-quinoline quinone repeat" evidence="1">
    <location>
        <begin position="2"/>
        <end position="69"/>
    </location>
</feature>
<reference evidence="2 3" key="1">
    <citation type="submission" date="2018-12" db="EMBL/GenBank/DDBJ databases">
        <authorList>
            <consortium name="Pathogen Informatics"/>
        </authorList>
    </citation>
    <scope>NUCLEOTIDE SEQUENCE [LARGE SCALE GENOMIC DNA]</scope>
    <source>
        <strain evidence="2 3">NCTC6754</strain>
    </source>
</reference>
<dbReference type="Proteomes" id="UP000269208">
    <property type="component" value="Chromosome"/>
</dbReference>
<dbReference type="Pfam" id="PF13360">
    <property type="entry name" value="PQQ_2"/>
    <property type="match status" value="1"/>
</dbReference>
<dbReference type="EMBL" id="LR134190">
    <property type="protein sequence ID" value="VEB55936.1"/>
    <property type="molecule type" value="Genomic_DNA"/>
</dbReference>
<evidence type="ECO:0000313" key="3">
    <source>
        <dbReference type="Proteomes" id="UP000269208"/>
    </source>
</evidence>